<name>A0A3B0SZE1_9ZZZZ</name>
<sequence>MDAARLCAHPVLADENCRSIIYGESEILAVTSAAGGAITATLWFTESLRGGLNRFKVAQNASMGALPTKLFSEN</sequence>
<gene>
    <name evidence="1" type="ORF">MNBD_ALPHA05-1018</name>
</gene>
<dbReference type="AlphaFoldDB" id="A0A3B0SZE1"/>
<accession>A0A3B0SZE1</accession>
<reference evidence="1" key="1">
    <citation type="submission" date="2018-06" db="EMBL/GenBank/DDBJ databases">
        <authorList>
            <person name="Zhirakovskaya E."/>
        </authorList>
    </citation>
    <scope>NUCLEOTIDE SEQUENCE</scope>
</reference>
<dbReference type="EMBL" id="UOEH01000590">
    <property type="protein sequence ID" value="VAW07582.1"/>
    <property type="molecule type" value="Genomic_DNA"/>
</dbReference>
<organism evidence="1">
    <name type="scientific">hydrothermal vent metagenome</name>
    <dbReference type="NCBI Taxonomy" id="652676"/>
    <lineage>
        <taxon>unclassified sequences</taxon>
        <taxon>metagenomes</taxon>
        <taxon>ecological metagenomes</taxon>
    </lineage>
</organism>
<protein>
    <submittedName>
        <fullName evidence="1">Uncharacterized protein</fullName>
    </submittedName>
</protein>
<evidence type="ECO:0000313" key="1">
    <source>
        <dbReference type="EMBL" id="VAW07582.1"/>
    </source>
</evidence>
<proteinExistence type="predicted"/>